<dbReference type="NCBIfam" id="TIGR01730">
    <property type="entry name" value="RND_mfp"/>
    <property type="match status" value="1"/>
</dbReference>
<dbReference type="Gene3D" id="2.40.420.20">
    <property type="match status" value="1"/>
</dbReference>
<accession>A0A1I5QXC7</accession>
<dbReference type="InterPro" id="IPR006143">
    <property type="entry name" value="RND_pump_MFP"/>
</dbReference>
<dbReference type="Pfam" id="PF25967">
    <property type="entry name" value="RND-MFP_C"/>
    <property type="match status" value="1"/>
</dbReference>
<dbReference type="GO" id="GO:0015562">
    <property type="term" value="F:efflux transmembrane transporter activity"/>
    <property type="evidence" value="ECO:0007669"/>
    <property type="project" value="TreeGrafter"/>
</dbReference>
<evidence type="ECO:0000313" key="4">
    <source>
        <dbReference type="EMBL" id="SFP50466.1"/>
    </source>
</evidence>
<evidence type="ECO:0000259" key="3">
    <source>
        <dbReference type="Pfam" id="PF25967"/>
    </source>
</evidence>
<dbReference type="InterPro" id="IPR058792">
    <property type="entry name" value="Beta-barrel_RND_2"/>
</dbReference>
<feature type="domain" description="Multidrug resistance protein MdtA-like C-terminal permuted SH3" evidence="3">
    <location>
        <begin position="282"/>
        <end position="339"/>
    </location>
</feature>
<dbReference type="EMBL" id="FOXH01000003">
    <property type="protein sequence ID" value="SFP50466.1"/>
    <property type="molecule type" value="Genomic_DNA"/>
</dbReference>
<organism evidence="4 5">
    <name type="scientific">Pseudarcicella hirudinis</name>
    <dbReference type="NCBI Taxonomy" id="1079859"/>
    <lineage>
        <taxon>Bacteria</taxon>
        <taxon>Pseudomonadati</taxon>
        <taxon>Bacteroidota</taxon>
        <taxon>Cytophagia</taxon>
        <taxon>Cytophagales</taxon>
        <taxon>Flectobacillaceae</taxon>
        <taxon>Pseudarcicella</taxon>
    </lineage>
</organism>
<comment type="similarity">
    <text evidence="1">Belongs to the membrane fusion protein (MFP) (TC 8.A.1) family.</text>
</comment>
<sequence length="355" mass="40366">MQTTFLTYFNFYFSLFLFFSCQKSEKTNNLPIGSSHKVPVVKIQQIQSKPFLLQLQTNGITKAQQQTQLFFKQTGEINRINFPNTSVVSAGRIIAELDNRKEKLLVLQAQDQFKKASFILNKLLIEYGGKDLDTLSIPSRVLENIKIQSAYYEARTALRHAQVQYENTFLKAPYTGVITNLKTKEHNQASLSEPFCTLINNSIMAIEAFILESELSYVQIGQSVKIKPLAYKDKNYIGKVYEINPQVNQQGLVSIKIRIQNPNKYLFDGMNAHIVIEKSLSNQLVIPKSAIVERSGRKVVFTYEKGLAKWHYVSISHENETHMAISEGLNAGNWIILDGNLNLGHDAKVEINKDK</sequence>
<dbReference type="AlphaFoldDB" id="A0A1I5QXC7"/>
<dbReference type="OrthoDB" id="1522646at2"/>
<dbReference type="Pfam" id="PF25954">
    <property type="entry name" value="Beta-barrel_RND_2"/>
    <property type="match status" value="1"/>
</dbReference>
<dbReference type="STRING" id="1079859.SAMN04515674_103395"/>
<dbReference type="RefSeq" id="WP_092014748.1">
    <property type="nucleotide sequence ID" value="NZ_FOXH01000003.1"/>
</dbReference>
<name>A0A1I5QXC7_9BACT</name>
<evidence type="ECO:0000256" key="1">
    <source>
        <dbReference type="ARBA" id="ARBA00009477"/>
    </source>
</evidence>
<keyword evidence="5" id="KW-1185">Reference proteome</keyword>
<feature type="domain" description="CusB-like beta-barrel" evidence="2">
    <location>
        <begin position="206"/>
        <end position="277"/>
    </location>
</feature>
<proteinExistence type="inferred from homology"/>
<protein>
    <submittedName>
        <fullName evidence="4">RND family efflux transporter, MFP subunit</fullName>
    </submittedName>
</protein>
<dbReference type="Gene3D" id="2.40.30.170">
    <property type="match status" value="1"/>
</dbReference>
<dbReference type="SUPFAM" id="SSF111369">
    <property type="entry name" value="HlyD-like secretion proteins"/>
    <property type="match status" value="1"/>
</dbReference>
<evidence type="ECO:0000259" key="2">
    <source>
        <dbReference type="Pfam" id="PF25954"/>
    </source>
</evidence>
<dbReference type="InterPro" id="IPR058627">
    <property type="entry name" value="MdtA-like_C"/>
</dbReference>
<reference evidence="4 5" key="1">
    <citation type="submission" date="2016-10" db="EMBL/GenBank/DDBJ databases">
        <authorList>
            <person name="de Groot N.N."/>
        </authorList>
    </citation>
    <scope>NUCLEOTIDE SEQUENCE [LARGE SCALE GENOMIC DNA]</scope>
    <source>
        <strain evidence="5">E92,LMG 26720,CCM 7988</strain>
    </source>
</reference>
<gene>
    <name evidence="4" type="ORF">SAMN04515674_103395</name>
</gene>
<dbReference type="Proteomes" id="UP000199306">
    <property type="component" value="Unassembled WGS sequence"/>
</dbReference>
<evidence type="ECO:0000313" key="5">
    <source>
        <dbReference type="Proteomes" id="UP000199306"/>
    </source>
</evidence>
<dbReference type="PANTHER" id="PTHR30469">
    <property type="entry name" value="MULTIDRUG RESISTANCE PROTEIN MDTA"/>
    <property type="match status" value="1"/>
</dbReference>
<dbReference type="PANTHER" id="PTHR30469:SF33">
    <property type="entry name" value="SLR1207 PROTEIN"/>
    <property type="match status" value="1"/>
</dbReference>
<dbReference type="GO" id="GO:1990281">
    <property type="term" value="C:efflux pump complex"/>
    <property type="evidence" value="ECO:0007669"/>
    <property type="project" value="TreeGrafter"/>
</dbReference>